<protein>
    <submittedName>
        <fullName evidence="1">Uncharacterized protein</fullName>
    </submittedName>
</protein>
<sequence length="82" mass="9169">MNETRYTYTATDDSTFSGTAAELGGQLADWHGVTDDNPGPWLILGEDGDTAPRECTRDELVEWISEVEERPEDQVHEALIED</sequence>
<name>A0ABX8SEX1_9ACTN</name>
<keyword evidence="2" id="KW-1185">Reference proteome</keyword>
<evidence type="ECO:0000313" key="1">
    <source>
        <dbReference type="EMBL" id="QXT61871.1"/>
    </source>
</evidence>
<evidence type="ECO:0000313" key="2">
    <source>
        <dbReference type="Proteomes" id="UP000824504"/>
    </source>
</evidence>
<reference evidence="1 2" key="1">
    <citation type="submission" date="2021-07" db="EMBL/GenBank/DDBJ databases">
        <title>complete genome sequencing of Tessaracoccus sp.J1M15.</title>
        <authorList>
            <person name="Bae J.-W."/>
            <person name="Kim D.-y."/>
        </authorList>
    </citation>
    <scope>NUCLEOTIDE SEQUENCE [LARGE SCALE GENOMIC DNA]</scope>
    <source>
        <strain evidence="1 2">J1M15</strain>
    </source>
</reference>
<gene>
    <name evidence="1" type="ORF">KDB89_08715</name>
</gene>
<organism evidence="1 2">
    <name type="scientific">Tessaracoccus palaemonis</name>
    <dbReference type="NCBI Taxonomy" id="2829499"/>
    <lineage>
        <taxon>Bacteria</taxon>
        <taxon>Bacillati</taxon>
        <taxon>Actinomycetota</taxon>
        <taxon>Actinomycetes</taxon>
        <taxon>Propionibacteriales</taxon>
        <taxon>Propionibacteriaceae</taxon>
        <taxon>Tessaracoccus</taxon>
    </lineage>
</organism>
<dbReference type="Proteomes" id="UP000824504">
    <property type="component" value="Chromosome"/>
</dbReference>
<dbReference type="EMBL" id="CP079216">
    <property type="protein sequence ID" value="QXT61871.1"/>
    <property type="molecule type" value="Genomic_DNA"/>
</dbReference>
<proteinExistence type="predicted"/>
<accession>A0ABX8SEX1</accession>
<dbReference type="RefSeq" id="WP_219080218.1">
    <property type="nucleotide sequence ID" value="NZ_CP079216.1"/>
</dbReference>